<dbReference type="Gene3D" id="3.30.1390.10">
    <property type="match status" value="1"/>
</dbReference>
<dbReference type="GO" id="GO:0030163">
    <property type="term" value="P:protein catabolic process"/>
    <property type="evidence" value="ECO:0007669"/>
    <property type="project" value="InterPro"/>
</dbReference>
<protein>
    <submittedName>
        <fullName evidence="2">COG2127 Uncharacterized conserved protein</fullName>
    </submittedName>
</protein>
<dbReference type="SUPFAM" id="SSF54736">
    <property type="entry name" value="ClpS-like"/>
    <property type="match status" value="1"/>
</dbReference>
<sequence length="131" mass="14743">MKPLREYINLIENNEVLDRPPVIQREEVPLHIPGGATVMILNDNVTPAEVVVEAIVSATGMSPGLAQERMMRAHQGGWAPIAAYSNKDVAETIADKIMRHARSNTDYDHYRRYVRHTGPWPLQAEVMDAEQ</sequence>
<dbReference type="EMBL" id="LR796274">
    <property type="protein sequence ID" value="CAB4133545.1"/>
    <property type="molecule type" value="Genomic_DNA"/>
</dbReference>
<name>A0A6J5LH88_9CAUD</name>
<evidence type="ECO:0000313" key="2">
    <source>
        <dbReference type="EMBL" id="CAB4133545.1"/>
    </source>
</evidence>
<accession>A0A6J5LH88</accession>
<dbReference type="InterPro" id="IPR014719">
    <property type="entry name" value="Ribosomal_bL12_C/ClpS-like"/>
</dbReference>
<evidence type="ECO:0000259" key="1">
    <source>
        <dbReference type="Pfam" id="PF02617"/>
    </source>
</evidence>
<reference evidence="2" key="1">
    <citation type="submission" date="2020-04" db="EMBL/GenBank/DDBJ databases">
        <authorList>
            <person name="Chiriac C."/>
            <person name="Salcher M."/>
            <person name="Ghai R."/>
            <person name="Kavagutti S V."/>
        </authorList>
    </citation>
    <scope>NUCLEOTIDE SEQUENCE</scope>
</reference>
<gene>
    <name evidence="2" type="ORF">UFOVP257_267</name>
</gene>
<organism evidence="2">
    <name type="scientific">uncultured Caudovirales phage</name>
    <dbReference type="NCBI Taxonomy" id="2100421"/>
    <lineage>
        <taxon>Viruses</taxon>
        <taxon>Duplodnaviria</taxon>
        <taxon>Heunggongvirae</taxon>
        <taxon>Uroviricota</taxon>
        <taxon>Caudoviricetes</taxon>
        <taxon>Peduoviridae</taxon>
        <taxon>Maltschvirus</taxon>
        <taxon>Maltschvirus maltsch</taxon>
    </lineage>
</organism>
<dbReference type="Pfam" id="PF02617">
    <property type="entry name" value="ClpS"/>
    <property type="match status" value="1"/>
</dbReference>
<feature type="domain" description="Adaptor protein ClpS core" evidence="1">
    <location>
        <begin position="37"/>
        <end position="105"/>
    </location>
</feature>
<dbReference type="InterPro" id="IPR003769">
    <property type="entry name" value="ClpS_core"/>
</dbReference>
<proteinExistence type="predicted"/>